<keyword evidence="1" id="KW-0677">Repeat</keyword>
<dbReference type="EMBL" id="JACHFK010000001">
    <property type="protein sequence ID" value="MBB5375345.1"/>
    <property type="molecule type" value="Genomic_DNA"/>
</dbReference>
<dbReference type="Gene3D" id="2.160.20.80">
    <property type="entry name" value="E3 ubiquitin-protein ligase SopA"/>
    <property type="match status" value="1"/>
</dbReference>
<proteinExistence type="predicted"/>
<evidence type="ECO:0000313" key="2">
    <source>
        <dbReference type="EMBL" id="GHF29975.1"/>
    </source>
</evidence>
<sequence>MTGHPRPLPPRFPKGGLREVGADALEDESTYRAVVIEGGRVPARLHAVAFEGCVLRGVDLRDIDWTLVRFADVRVERCDLSAARVADAALDRVEVRGGRLLGTQLPGVLLKNVLLSGVAAPFSIWAGAQATRVHLDTCDLTDAVFTGASLPAATLSGCVLRRTDFRRADLGGADLRGSALWGVSLGLPDLAGVTVDSAQLPALAHFLGVTVADGSPDDPDA</sequence>
<dbReference type="Proteomes" id="UP000539473">
    <property type="component" value="Unassembled WGS sequence"/>
</dbReference>
<reference evidence="2" key="4">
    <citation type="submission" date="2024-05" db="EMBL/GenBank/DDBJ databases">
        <authorList>
            <person name="Sun Q."/>
            <person name="Zhou Y."/>
        </authorList>
    </citation>
    <scope>NUCLEOTIDE SEQUENCE</scope>
    <source>
        <strain evidence="2">CGMCC 1.18437</strain>
    </source>
</reference>
<evidence type="ECO:0000313" key="4">
    <source>
        <dbReference type="Proteomes" id="UP000539473"/>
    </source>
</evidence>
<keyword evidence="5" id="KW-1185">Reference proteome</keyword>
<dbReference type="Proteomes" id="UP000619376">
    <property type="component" value="Unassembled WGS sequence"/>
</dbReference>
<protein>
    <submittedName>
        <fullName evidence="3">Uncharacterized protein YjbI with pentapeptide repeats</fullName>
    </submittedName>
</protein>
<dbReference type="EMBL" id="BNAJ01000001">
    <property type="protein sequence ID" value="GHF29975.1"/>
    <property type="molecule type" value="Genomic_DNA"/>
</dbReference>
<dbReference type="AlphaFoldDB" id="A0A7W8KCF4"/>
<gene>
    <name evidence="2" type="ORF">GCM10017781_02510</name>
    <name evidence="3" type="ORF">HNQ07_000789</name>
</gene>
<evidence type="ECO:0000313" key="5">
    <source>
        <dbReference type="Proteomes" id="UP000619376"/>
    </source>
</evidence>
<dbReference type="Pfam" id="PF00805">
    <property type="entry name" value="Pentapeptide"/>
    <property type="match status" value="1"/>
</dbReference>
<reference evidence="5" key="2">
    <citation type="journal article" date="2019" name="Int. J. Syst. Evol. Microbiol.">
        <title>The Global Catalogue of Microorganisms (GCM) 10K type strain sequencing project: providing services to taxonomists for standard genome sequencing and annotation.</title>
        <authorList>
            <consortium name="The Broad Institute Genomics Platform"/>
            <consortium name="The Broad Institute Genome Sequencing Center for Infectious Disease"/>
            <person name="Wu L."/>
            <person name="Ma J."/>
        </authorList>
    </citation>
    <scope>NUCLEOTIDE SEQUENCE [LARGE SCALE GENOMIC DNA]</scope>
    <source>
        <strain evidence="5">CGMCC 1.18437</strain>
    </source>
</reference>
<evidence type="ECO:0000256" key="1">
    <source>
        <dbReference type="ARBA" id="ARBA00022737"/>
    </source>
</evidence>
<reference evidence="2" key="1">
    <citation type="journal article" date="2014" name="Int. J. Syst. Evol. Microbiol.">
        <title>Complete genome of a new Firmicutes species belonging to the dominant human colonic microbiota ('Ruminococcus bicirculans') reveals two chromosomes and a selective capacity to utilize plant glucans.</title>
        <authorList>
            <consortium name="NISC Comparative Sequencing Program"/>
            <person name="Wegmann U."/>
            <person name="Louis P."/>
            <person name="Goesmann A."/>
            <person name="Henrissat B."/>
            <person name="Duncan S.H."/>
            <person name="Flint H.J."/>
        </authorList>
    </citation>
    <scope>NUCLEOTIDE SEQUENCE</scope>
    <source>
        <strain evidence="2">CGMCC 1.18437</strain>
    </source>
</reference>
<dbReference type="PANTHER" id="PTHR47485:SF1">
    <property type="entry name" value="THYLAKOID LUMENAL 17.4 KDA PROTEIN, CHLOROPLASTIC"/>
    <property type="match status" value="1"/>
</dbReference>
<dbReference type="RefSeq" id="WP_184109560.1">
    <property type="nucleotide sequence ID" value="NZ_BNAJ01000001.1"/>
</dbReference>
<reference evidence="3 4" key="3">
    <citation type="submission" date="2020-08" db="EMBL/GenBank/DDBJ databases">
        <title>Genomic Encyclopedia of Type Strains, Phase IV (KMG-IV): sequencing the most valuable type-strain genomes for metagenomic binning, comparative biology and taxonomic classification.</title>
        <authorList>
            <person name="Goeker M."/>
        </authorList>
    </citation>
    <scope>NUCLEOTIDE SEQUENCE [LARGE SCALE GENOMIC DNA]</scope>
    <source>
        <strain evidence="3 4">DSM 27521</strain>
    </source>
</reference>
<dbReference type="SUPFAM" id="SSF141571">
    <property type="entry name" value="Pentapeptide repeat-like"/>
    <property type="match status" value="1"/>
</dbReference>
<evidence type="ECO:0000313" key="3">
    <source>
        <dbReference type="EMBL" id="MBB5375345.1"/>
    </source>
</evidence>
<organism evidence="3 4">
    <name type="scientific">Deinococcus metalli</name>
    <dbReference type="NCBI Taxonomy" id="1141878"/>
    <lineage>
        <taxon>Bacteria</taxon>
        <taxon>Thermotogati</taxon>
        <taxon>Deinococcota</taxon>
        <taxon>Deinococci</taxon>
        <taxon>Deinococcales</taxon>
        <taxon>Deinococcaceae</taxon>
        <taxon>Deinococcus</taxon>
    </lineage>
</organism>
<dbReference type="InterPro" id="IPR001646">
    <property type="entry name" value="5peptide_repeat"/>
</dbReference>
<comment type="caution">
    <text evidence="3">The sequence shown here is derived from an EMBL/GenBank/DDBJ whole genome shotgun (WGS) entry which is preliminary data.</text>
</comment>
<accession>A0A7W8KCF4</accession>
<dbReference type="PANTHER" id="PTHR47485">
    <property type="entry name" value="THYLAKOID LUMENAL 17.4 KDA PROTEIN, CHLOROPLASTIC"/>
    <property type="match status" value="1"/>
</dbReference>
<name>A0A7W8KCF4_9DEIO</name>